<dbReference type="InterPro" id="IPR040451">
    <property type="entry name" value="GH81_N"/>
</dbReference>
<feature type="domain" description="Glycosyl hydrolase family 81 N-terminal" evidence="1">
    <location>
        <begin position="16"/>
        <end position="123"/>
    </location>
</feature>
<dbReference type="Pfam" id="PF03639">
    <property type="entry name" value="Glyco_hydro_81"/>
    <property type="match status" value="1"/>
</dbReference>
<gene>
    <name evidence="2" type="primary">gb22798</name>
    <name evidence="2" type="ORF">PR202_gb22798</name>
</gene>
<dbReference type="Gene3D" id="2.70.98.30">
    <property type="entry name" value="Golgi alpha-mannosidase II, domain 4"/>
    <property type="match status" value="1"/>
</dbReference>
<reference evidence="2" key="2">
    <citation type="submission" date="2021-12" db="EMBL/GenBank/DDBJ databases">
        <title>Resequencing data analysis of finger millet.</title>
        <authorList>
            <person name="Hatakeyama M."/>
            <person name="Aluri S."/>
            <person name="Balachadran M.T."/>
            <person name="Sivarajan S.R."/>
            <person name="Poveda L."/>
            <person name="Shimizu-Inatsugi R."/>
            <person name="Schlapbach R."/>
            <person name="Sreeman S.M."/>
            <person name="Shimizu K.K."/>
        </authorList>
    </citation>
    <scope>NUCLEOTIDE SEQUENCE</scope>
</reference>
<dbReference type="InterPro" id="IPR005200">
    <property type="entry name" value="Endo-beta-glucanase"/>
</dbReference>
<comment type="caution">
    <text evidence="2">The sequence shown here is derived from an EMBL/GenBank/DDBJ whole genome shotgun (WGS) entry which is preliminary data.</text>
</comment>
<evidence type="ECO:0000313" key="2">
    <source>
        <dbReference type="EMBL" id="GJN34155.1"/>
    </source>
</evidence>
<name>A0AAV5FIN7_ELECO</name>
<dbReference type="AlphaFoldDB" id="A0AAV5FIN7"/>
<organism evidence="2 3">
    <name type="scientific">Eleusine coracana subsp. coracana</name>
    <dbReference type="NCBI Taxonomy" id="191504"/>
    <lineage>
        <taxon>Eukaryota</taxon>
        <taxon>Viridiplantae</taxon>
        <taxon>Streptophyta</taxon>
        <taxon>Embryophyta</taxon>
        <taxon>Tracheophyta</taxon>
        <taxon>Spermatophyta</taxon>
        <taxon>Magnoliopsida</taxon>
        <taxon>Liliopsida</taxon>
        <taxon>Poales</taxon>
        <taxon>Poaceae</taxon>
        <taxon>PACMAD clade</taxon>
        <taxon>Chloridoideae</taxon>
        <taxon>Cynodonteae</taxon>
        <taxon>Eleusininae</taxon>
        <taxon>Eleusine</taxon>
    </lineage>
</organism>
<protein>
    <recommendedName>
        <fullName evidence="1">Glycosyl hydrolase family 81 N-terminal domain-containing protein</fullName>
    </recommendedName>
</protein>
<evidence type="ECO:0000313" key="3">
    <source>
        <dbReference type="Proteomes" id="UP001054889"/>
    </source>
</evidence>
<reference evidence="2" key="1">
    <citation type="journal article" date="2018" name="DNA Res.">
        <title>Multiple hybrid de novo genome assembly of finger millet, an orphan allotetraploid crop.</title>
        <authorList>
            <person name="Hatakeyama M."/>
            <person name="Aluri S."/>
            <person name="Balachadran M.T."/>
            <person name="Sivarajan S.R."/>
            <person name="Patrignani A."/>
            <person name="Gruter S."/>
            <person name="Poveda L."/>
            <person name="Shimizu-Inatsugi R."/>
            <person name="Baeten J."/>
            <person name="Francoijs K.J."/>
            <person name="Nataraja K.N."/>
            <person name="Reddy Y.A.N."/>
            <person name="Phadnis S."/>
            <person name="Ravikumar R.L."/>
            <person name="Schlapbach R."/>
            <person name="Sreeman S.M."/>
            <person name="Shimizu K.K."/>
        </authorList>
    </citation>
    <scope>NUCLEOTIDE SEQUENCE</scope>
</reference>
<dbReference type="PANTHER" id="PTHR31983:SF0">
    <property type="entry name" value="GLUCAN ENDO-1,3-BETA-D-GLUCOSIDASE 2"/>
    <property type="match status" value="1"/>
</dbReference>
<dbReference type="GO" id="GO:0052861">
    <property type="term" value="F:endo-1,3(4)-beta-glucanase activity"/>
    <property type="evidence" value="ECO:0007669"/>
    <property type="project" value="InterPro"/>
</dbReference>
<keyword evidence="3" id="KW-1185">Reference proteome</keyword>
<dbReference type="EMBL" id="BQKI01000085">
    <property type="protein sequence ID" value="GJN34155.1"/>
    <property type="molecule type" value="Genomic_DNA"/>
</dbReference>
<proteinExistence type="predicted"/>
<sequence length="130" mass="14368">MVIPDTTRFFAPRLLNAPLPTNTFFQNFVLKNGDQPEYIHTYSIRSAADELTVCHPARTHSASLVDQPFVEDLTISFPSDANNGGHHRIVAFDDLSVTIDVSPSLRAHLVRSCPYVTLTTTKCVVDVALV</sequence>
<dbReference type="PANTHER" id="PTHR31983">
    <property type="entry name" value="ENDO-1,3(4)-BETA-GLUCANASE 1"/>
    <property type="match status" value="1"/>
</dbReference>
<evidence type="ECO:0000259" key="1">
    <source>
        <dbReference type="Pfam" id="PF03639"/>
    </source>
</evidence>
<accession>A0AAV5FIN7</accession>
<dbReference type="Proteomes" id="UP001054889">
    <property type="component" value="Unassembled WGS sequence"/>
</dbReference>